<comment type="caution">
    <text evidence="1">The sequence shown here is derived from an EMBL/GenBank/DDBJ whole genome shotgun (WGS) entry which is preliminary data.</text>
</comment>
<organism evidence="1 2">
    <name type="scientific">Auriscalpium vulgare</name>
    <dbReference type="NCBI Taxonomy" id="40419"/>
    <lineage>
        <taxon>Eukaryota</taxon>
        <taxon>Fungi</taxon>
        <taxon>Dikarya</taxon>
        <taxon>Basidiomycota</taxon>
        <taxon>Agaricomycotina</taxon>
        <taxon>Agaricomycetes</taxon>
        <taxon>Russulales</taxon>
        <taxon>Auriscalpiaceae</taxon>
        <taxon>Auriscalpium</taxon>
    </lineage>
</organism>
<evidence type="ECO:0000313" key="1">
    <source>
        <dbReference type="EMBL" id="KAI0040282.1"/>
    </source>
</evidence>
<keyword evidence="2" id="KW-1185">Reference proteome</keyword>
<sequence length="291" mass="31501">MSSVLLLGGTGYIGCSVLVSLRAKYPALAITALVRNPAHVHAIRATGASVVEGSLNDAQLVEEQVYAHDVVINAADSEDVKLTEAILRAARRRSDEGKKKSVFIHTSGVGLFMDGSREGKFDEGGKVWNDAKEDDIKSISSPMMHAEVDIAILQAGEEGYVNTYIICPAGVVGPPRGPFQVGSFFTRNIVQFCIAMKQPTYVGEGTNEVDIVDLDDTVDLYSAHIGPRAQDREATHERSIVIADLENPPIMLFVVAASARVVADRPKDLGWKARPVNLEDYVKADLDIILQ</sequence>
<dbReference type="EMBL" id="MU276210">
    <property type="protein sequence ID" value="KAI0040282.1"/>
    <property type="molecule type" value="Genomic_DNA"/>
</dbReference>
<proteinExistence type="predicted"/>
<protein>
    <submittedName>
        <fullName evidence="1">NAD(P)-binding protein</fullName>
    </submittedName>
</protein>
<accession>A0ACB8R8Q0</accession>
<reference evidence="1" key="1">
    <citation type="submission" date="2021-02" db="EMBL/GenBank/DDBJ databases">
        <authorList>
            <consortium name="DOE Joint Genome Institute"/>
            <person name="Ahrendt S."/>
            <person name="Looney B.P."/>
            <person name="Miyauchi S."/>
            <person name="Morin E."/>
            <person name="Drula E."/>
            <person name="Courty P.E."/>
            <person name="Chicoki N."/>
            <person name="Fauchery L."/>
            <person name="Kohler A."/>
            <person name="Kuo A."/>
            <person name="Labutti K."/>
            <person name="Pangilinan J."/>
            <person name="Lipzen A."/>
            <person name="Riley R."/>
            <person name="Andreopoulos W."/>
            <person name="He G."/>
            <person name="Johnson J."/>
            <person name="Barry K.W."/>
            <person name="Grigoriev I.V."/>
            <person name="Nagy L."/>
            <person name="Hibbett D."/>
            <person name="Henrissat B."/>
            <person name="Matheny P.B."/>
            <person name="Labbe J."/>
            <person name="Martin F."/>
        </authorList>
    </citation>
    <scope>NUCLEOTIDE SEQUENCE</scope>
    <source>
        <strain evidence="1">FP105234-sp</strain>
    </source>
</reference>
<evidence type="ECO:0000313" key="2">
    <source>
        <dbReference type="Proteomes" id="UP000814033"/>
    </source>
</evidence>
<dbReference type="Proteomes" id="UP000814033">
    <property type="component" value="Unassembled WGS sequence"/>
</dbReference>
<name>A0ACB8R8Q0_9AGAM</name>
<reference evidence="1" key="2">
    <citation type="journal article" date="2022" name="New Phytol.">
        <title>Evolutionary transition to the ectomycorrhizal habit in the genomes of a hyperdiverse lineage of mushroom-forming fungi.</title>
        <authorList>
            <person name="Looney B."/>
            <person name="Miyauchi S."/>
            <person name="Morin E."/>
            <person name="Drula E."/>
            <person name="Courty P.E."/>
            <person name="Kohler A."/>
            <person name="Kuo A."/>
            <person name="LaButti K."/>
            <person name="Pangilinan J."/>
            <person name="Lipzen A."/>
            <person name="Riley R."/>
            <person name="Andreopoulos W."/>
            <person name="He G."/>
            <person name="Johnson J."/>
            <person name="Nolan M."/>
            <person name="Tritt A."/>
            <person name="Barry K.W."/>
            <person name="Grigoriev I.V."/>
            <person name="Nagy L.G."/>
            <person name="Hibbett D."/>
            <person name="Henrissat B."/>
            <person name="Matheny P.B."/>
            <person name="Labbe J."/>
            <person name="Martin F.M."/>
        </authorList>
    </citation>
    <scope>NUCLEOTIDE SEQUENCE</scope>
    <source>
        <strain evidence="1">FP105234-sp</strain>
    </source>
</reference>
<gene>
    <name evidence="1" type="ORF">FA95DRAFT_1611921</name>
</gene>